<name>A0A814Y9S4_9BILA</name>
<dbReference type="AlphaFoldDB" id="A0A814Y9S4"/>
<gene>
    <name evidence="2" type="ORF">GPM918_LOCUS24938</name>
    <name evidence="3" type="ORF">SRO942_LOCUS24942</name>
</gene>
<dbReference type="SUPFAM" id="SSF52200">
    <property type="entry name" value="Toll/Interleukin receptor TIR domain"/>
    <property type="match status" value="1"/>
</dbReference>
<keyword evidence="4" id="KW-1185">Reference proteome</keyword>
<dbReference type="InterPro" id="IPR016024">
    <property type="entry name" value="ARM-type_fold"/>
</dbReference>
<dbReference type="InterPro" id="IPR011989">
    <property type="entry name" value="ARM-like"/>
</dbReference>
<dbReference type="EMBL" id="CAJOBC010009486">
    <property type="protein sequence ID" value="CAF3989103.1"/>
    <property type="molecule type" value="Genomic_DNA"/>
</dbReference>
<accession>A0A814Y9S4</accession>
<evidence type="ECO:0000313" key="3">
    <source>
        <dbReference type="EMBL" id="CAF3989103.1"/>
    </source>
</evidence>
<dbReference type="SUPFAM" id="SSF48371">
    <property type="entry name" value="ARM repeat"/>
    <property type="match status" value="1"/>
</dbReference>
<feature type="domain" description="TIR" evidence="1">
    <location>
        <begin position="542"/>
        <end position="660"/>
    </location>
</feature>
<dbReference type="Gene3D" id="1.25.10.10">
    <property type="entry name" value="Leucine-rich Repeat Variant"/>
    <property type="match status" value="1"/>
</dbReference>
<dbReference type="OrthoDB" id="1081807at2759"/>
<sequence>MSSEIITDSLKKIKTNGKFITKEELTSLFDNIVKELNQQKTSNDNKFSIEDIKDIAVTLHDVGDYEKYSISDLLNHQLFVILRDILTSLIIKLQKDENFNENETVASRYIGAIFTWLVSSVNDTNVDIFKTLLLNKTMIESIAQCLDNIATSGKHLDDLNILVLKYIVQALSSFQQAQKQFQDDFTLSVILNSVIKCVCSIYYLDVFKGIVVELLKLNSKQEFLLITCIEYITIYDGERIEEITLTMSESMFNYYLKIFEQFIPLIDEWNNVVIKAITNAAVLLQYISADDLPKLNFISQHVQLLDYAITILNSTNFFIQIDVNNDIADLIEFTLLYIFMLTLNSILLEHIKEKNLISVFLKFIKANNESIQFHSYRLLATIMNEDGIKSLSNPAKITEIFINYIERNIDNVLRKLRLQNTLLSLKSLIQHNSIKSEFVKQNGLPLLIRCASESKFDAIKVQQRALEILLALTFNEQAAVILKNDQIFMKRLKSPFNEQGVKKAAEGIVWRLEKEAQLIIQNENQQTFNKKEAAPLAHKYDIMISYSHSDKDLCYQLQERLVADKFRVWLDRDNLYGSQMQQMADAIENSEFIFICMSDTYKQSAYCQSEAHYAYERRCQLIPLKMIEKYQPDGWLGLIVSGKTYITFSASEFDKAYQKLMVEISHHRSQSEQNIIHGHAISHGNSDHVTDTSIIAASAEKVLSSTNQLATRKSEYCSKPYIEQWSKQDVLNFLNDMELHSMIPLCDKMDGRQLHKFYKSCDSNNDVMYHSLKAELLDLYKKTLPFQDYLRFLDELKRYVPSTTGTQTVASIICNMM</sequence>
<evidence type="ECO:0000259" key="1">
    <source>
        <dbReference type="Pfam" id="PF13676"/>
    </source>
</evidence>
<dbReference type="PANTHER" id="PTHR46270:SF2">
    <property type="entry name" value="TIR DOMAIN-CONTAINING PROTEIN"/>
    <property type="match status" value="1"/>
</dbReference>
<evidence type="ECO:0000313" key="2">
    <source>
        <dbReference type="EMBL" id="CAF1226153.1"/>
    </source>
</evidence>
<proteinExistence type="predicted"/>
<protein>
    <recommendedName>
        <fullName evidence="1">TIR domain-containing protein</fullName>
    </recommendedName>
</protein>
<comment type="caution">
    <text evidence="2">The sequence shown here is derived from an EMBL/GenBank/DDBJ whole genome shotgun (WGS) entry which is preliminary data.</text>
</comment>
<dbReference type="Pfam" id="PF13676">
    <property type="entry name" value="TIR_2"/>
    <property type="match status" value="1"/>
</dbReference>
<reference evidence="2" key="1">
    <citation type="submission" date="2021-02" db="EMBL/GenBank/DDBJ databases">
        <authorList>
            <person name="Nowell W R."/>
        </authorList>
    </citation>
    <scope>NUCLEOTIDE SEQUENCE</scope>
</reference>
<dbReference type="InterPro" id="IPR000157">
    <property type="entry name" value="TIR_dom"/>
</dbReference>
<dbReference type="PANTHER" id="PTHR46270">
    <property type="entry name" value="ARMADILLO-TYPE FOLD-RELATED"/>
    <property type="match status" value="1"/>
</dbReference>
<dbReference type="GO" id="GO:0007165">
    <property type="term" value="P:signal transduction"/>
    <property type="evidence" value="ECO:0007669"/>
    <property type="project" value="InterPro"/>
</dbReference>
<dbReference type="EMBL" id="CAJNOQ010009482">
    <property type="protein sequence ID" value="CAF1226153.1"/>
    <property type="molecule type" value="Genomic_DNA"/>
</dbReference>
<dbReference type="Gene3D" id="3.40.50.10140">
    <property type="entry name" value="Toll/interleukin-1 receptor homology (TIR) domain"/>
    <property type="match status" value="1"/>
</dbReference>
<evidence type="ECO:0000313" key="4">
    <source>
        <dbReference type="Proteomes" id="UP000663829"/>
    </source>
</evidence>
<dbReference type="Proteomes" id="UP000663829">
    <property type="component" value="Unassembled WGS sequence"/>
</dbReference>
<dbReference type="Proteomes" id="UP000681722">
    <property type="component" value="Unassembled WGS sequence"/>
</dbReference>
<dbReference type="InterPro" id="IPR035897">
    <property type="entry name" value="Toll_tir_struct_dom_sf"/>
</dbReference>
<organism evidence="2 4">
    <name type="scientific">Didymodactylos carnosus</name>
    <dbReference type="NCBI Taxonomy" id="1234261"/>
    <lineage>
        <taxon>Eukaryota</taxon>
        <taxon>Metazoa</taxon>
        <taxon>Spiralia</taxon>
        <taxon>Gnathifera</taxon>
        <taxon>Rotifera</taxon>
        <taxon>Eurotatoria</taxon>
        <taxon>Bdelloidea</taxon>
        <taxon>Philodinida</taxon>
        <taxon>Philodinidae</taxon>
        <taxon>Didymodactylos</taxon>
    </lineage>
</organism>